<reference evidence="1 2" key="1">
    <citation type="submission" date="2018-02" db="EMBL/GenBank/DDBJ databases">
        <title>The genomes of Aspergillus section Nigri reveals drivers in fungal speciation.</title>
        <authorList>
            <consortium name="DOE Joint Genome Institute"/>
            <person name="Vesth T.C."/>
            <person name="Nybo J."/>
            <person name="Theobald S."/>
            <person name="Brandl J."/>
            <person name="Frisvad J.C."/>
            <person name="Nielsen K.F."/>
            <person name="Lyhne E.K."/>
            <person name="Kogle M.E."/>
            <person name="Kuo A."/>
            <person name="Riley R."/>
            <person name="Clum A."/>
            <person name="Nolan M."/>
            <person name="Lipzen A."/>
            <person name="Salamov A."/>
            <person name="Henrissat B."/>
            <person name="Wiebenga A."/>
            <person name="De vries R.P."/>
            <person name="Grigoriev I.V."/>
            <person name="Mortensen U.H."/>
            <person name="Andersen M.R."/>
            <person name="Baker S.E."/>
        </authorList>
    </citation>
    <scope>NUCLEOTIDE SEQUENCE [LARGE SCALE GENOMIC DNA]</scope>
    <source>
        <strain evidence="1 2">CBS 114.80</strain>
    </source>
</reference>
<evidence type="ECO:0000313" key="1">
    <source>
        <dbReference type="EMBL" id="PYI33465.1"/>
    </source>
</evidence>
<dbReference type="AlphaFoldDB" id="A0A2V5I9K7"/>
<evidence type="ECO:0000313" key="2">
    <source>
        <dbReference type="Proteomes" id="UP000248817"/>
    </source>
</evidence>
<sequence length="108" mass="12062">MLTLLSQLHAYSRGYLWACVCLGGPQHVIAIKIMVAVRKLTASPIVCPKPQIISVLSMGSSTRQGNYCDAGLASHVVRRITNTRSDRLLAITPRRLFRNRNTLSTHYR</sequence>
<dbReference type="Proteomes" id="UP000248817">
    <property type="component" value="Unassembled WGS sequence"/>
</dbReference>
<name>A0A2V5I9K7_9EURO</name>
<protein>
    <submittedName>
        <fullName evidence="1">Uncharacterized protein</fullName>
    </submittedName>
</protein>
<organism evidence="1 2">
    <name type="scientific">Aspergillus indologenus CBS 114.80</name>
    <dbReference type="NCBI Taxonomy" id="1450541"/>
    <lineage>
        <taxon>Eukaryota</taxon>
        <taxon>Fungi</taxon>
        <taxon>Dikarya</taxon>
        <taxon>Ascomycota</taxon>
        <taxon>Pezizomycotina</taxon>
        <taxon>Eurotiomycetes</taxon>
        <taxon>Eurotiomycetidae</taxon>
        <taxon>Eurotiales</taxon>
        <taxon>Aspergillaceae</taxon>
        <taxon>Aspergillus</taxon>
        <taxon>Aspergillus subgen. Circumdati</taxon>
    </lineage>
</organism>
<dbReference type="EMBL" id="KZ825484">
    <property type="protein sequence ID" value="PYI33465.1"/>
    <property type="molecule type" value="Genomic_DNA"/>
</dbReference>
<keyword evidence="2" id="KW-1185">Reference proteome</keyword>
<proteinExistence type="predicted"/>
<gene>
    <name evidence="1" type="ORF">BP00DRAFT_122983</name>
</gene>
<accession>A0A2V5I9K7</accession>